<dbReference type="PANTHER" id="PTHR38048:SF2">
    <property type="entry name" value="HEMERYTHRIN-LIKE DOMAIN-CONTAINING PROTEIN"/>
    <property type="match status" value="1"/>
</dbReference>
<dbReference type="PANTHER" id="PTHR38048">
    <property type="entry name" value="EXPRESSED PROTEIN"/>
    <property type="match status" value="1"/>
</dbReference>
<feature type="region of interest" description="Disordered" evidence="1">
    <location>
        <begin position="1"/>
        <end position="20"/>
    </location>
</feature>
<dbReference type="Proteomes" id="UP001497453">
    <property type="component" value="Chromosome 8"/>
</dbReference>
<evidence type="ECO:0000313" key="3">
    <source>
        <dbReference type="EMBL" id="CAL1714138.1"/>
    </source>
</evidence>
<gene>
    <name evidence="3" type="ORF">GFSPODELE1_LOCUS9628</name>
</gene>
<dbReference type="CDD" id="cd12108">
    <property type="entry name" value="Hr-like"/>
    <property type="match status" value="1"/>
</dbReference>
<keyword evidence="4" id="KW-1185">Reference proteome</keyword>
<evidence type="ECO:0000313" key="4">
    <source>
        <dbReference type="Proteomes" id="UP001497453"/>
    </source>
</evidence>
<sequence length="228" mass="26653">MFHRAYISKRQPTRTNDPRDTYDTLQWTMIHAHEGIKTGFDNILHLLENVPHDDLQNFLGYCLAWAQLFKEHHDGEEAVVFPFLNQKLDFSKEIEQHKGIHAALATIIATIQLAQAQPARFDAEELKSQLISLRDPMIQHLDDEVADLDPENLKVFSEDGIKKMLADMIAWSKYNGSPFLTLPFMRAHVPPEFKDHWPKMPWFLRKILIPWIFAFPHSGYWKYAPYSV</sequence>
<dbReference type="Gene3D" id="1.20.120.520">
    <property type="entry name" value="nmb1532 protein domain like"/>
    <property type="match status" value="1"/>
</dbReference>
<dbReference type="InterPro" id="IPR012312">
    <property type="entry name" value="Hemerythrin-like"/>
</dbReference>
<evidence type="ECO:0000256" key="1">
    <source>
        <dbReference type="SAM" id="MobiDB-lite"/>
    </source>
</evidence>
<evidence type="ECO:0000259" key="2">
    <source>
        <dbReference type="Pfam" id="PF01814"/>
    </source>
</evidence>
<proteinExistence type="predicted"/>
<organism evidence="3 4">
    <name type="scientific">Somion occarium</name>
    <dbReference type="NCBI Taxonomy" id="3059160"/>
    <lineage>
        <taxon>Eukaryota</taxon>
        <taxon>Fungi</taxon>
        <taxon>Dikarya</taxon>
        <taxon>Basidiomycota</taxon>
        <taxon>Agaricomycotina</taxon>
        <taxon>Agaricomycetes</taxon>
        <taxon>Polyporales</taxon>
        <taxon>Cerrenaceae</taxon>
        <taxon>Somion</taxon>
    </lineage>
</organism>
<feature type="domain" description="Hemerythrin-like" evidence="2">
    <location>
        <begin position="28"/>
        <end position="144"/>
    </location>
</feature>
<dbReference type="Pfam" id="PF01814">
    <property type="entry name" value="Hemerythrin"/>
    <property type="match status" value="1"/>
</dbReference>
<dbReference type="EMBL" id="OZ037951">
    <property type="protein sequence ID" value="CAL1714138.1"/>
    <property type="molecule type" value="Genomic_DNA"/>
</dbReference>
<accession>A0ABP1E259</accession>
<dbReference type="InterPro" id="IPR053206">
    <property type="entry name" value="Dimeric_xanthone_biosynth"/>
</dbReference>
<reference evidence="4" key="1">
    <citation type="submission" date="2024-04" db="EMBL/GenBank/DDBJ databases">
        <authorList>
            <person name="Shaw F."/>
            <person name="Minotto A."/>
        </authorList>
    </citation>
    <scope>NUCLEOTIDE SEQUENCE [LARGE SCALE GENOMIC DNA]</scope>
</reference>
<name>A0ABP1E259_9APHY</name>
<protein>
    <recommendedName>
        <fullName evidence="2">Hemerythrin-like domain-containing protein</fullName>
    </recommendedName>
</protein>